<gene>
    <name evidence="15" type="primary">trmD</name>
    <name evidence="20" type="ORF">SAMN07250955_10297</name>
</gene>
<evidence type="ECO:0000256" key="1">
    <source>
        <dbReference type="ARBA" id="ARBA00002634"/>
    </source>
</evidence>
<keyword evidence="21" id="KW-1185">Reference proteome</keyword>
<keyword evidence="10 15" id="KW-0949">S-adenosyl-L-methionine</keyword>
<name>A0A212QP05_9PROT</name>
<feature type="binding site" evidence="15 16">
    <location>
        <position position="117"/>
    </location>
    <ligand>
        <name>S-adenosyl-L-methionine</name>
        <dbReference type="ChEBI" id="CHEBI:59789"/>
    </ligand>
</feature>
<evidence type="ECO:0000256" key="10">
    <source>
        <dbReference type="ARBA" id="ARBA00022691"/>
    </source>
</evidence>
<dbReference type="InterPro" id="IPR029026">
    <property type="entry name" value="tRNA_m1G_MTases_N"/>
</dbReference>
<comment type="subcellular location">
    <subcellularLocation>
        <location evidence="2 15 17">Cytoplasm</location>
    </subcellularLocation>
</comment>
<dbReference type="InterPro" id="IPR002649">
    <property type="entry name" value="tRNA_m1G_MeTrfase_TrmD"/>
</dbReference>
<evidence type="ECO:0000259" key="19">
    <source>
        <dbReference type="Pfam" id="PF01746"/>
    </source>
</evidence>
<evidence type="ECO:0000256" key="3">
    <source>
        <dbReference type="ARBA" id="ARBA00007630"/>
    </source>
</evidence>
<keyword evidence="8 15" id="KW-0489">Methyltransferase</keyword>
<evidence type="ECO:0000256" key="2">
    <source>
        <dbReference type="ARBA" id="ARBA00004496"/>
    </source>
</evidence>
<organism evidence="20 21">
    <name type="scientific">Arboricoccus pini</name>
    <dbReference type="NCBI Taxonomy" id="1963835"/>
    <lineage>
        <taxon>Bacteria</taxon>
        <taxon>Pseudomonadati</taxon>
        <taxon>Pseudomonadota</taxon>
        <taxon>Alphaproteobacteria</taxon>
        <taxon>Geminicoccales</taxon>
        <taxon>Geminicoccaceae</taxon>
        <taxon>Arboricoccus</taxon>
    </lineage>
</organism>
<dbReference type="SUPFAM" id="SSF75217">
    <property type="entry name" value="alpha/beta knot"/>
    <property type="match status" value="1"/>
</dbReference>
<dbReference type="HAMAP" id="MF_00605">
    <property type="entry name" value="TrmD"/>
    <property type="match status" value="1"/>
</dbReference>
<comment type="catalytic activity">
    <reaction evidence="14 15 17">
        <text>guanosine(37) in tRNA + S-adenosyl-L-methionine = N(1)-methylguanosine(37) in tRNA + S-adenosyl-L-homocysteine + H(+)</text>
        <dbReference type="Rhea" id="RHEA:36899"/>
        <dbReference type="Rhea" id="RHEA-COMP:10145"/>
        <dbReference type="Rhea" id="RHEA-COMP:10147"/>
        <dbReference type="ChEBI" id="CHEBI:15378"/>
        <dbReference type="ChEBI" id="CHEBI:57856"/>
        <dbReference type="ChEBI" id="CHEBI:59789"/>
        <dbReference type="ChEBI" id="CHEBI:73542"/>
        <dbReference type="ChEBI" id="CHEBI:74269"/>
        <dbReference type="EC" id="2.1.1.228"/>
    </reaction>
</comment>
<keyword evidence="11 15" id="KW-0819">tRNA processing</keyword>
<sequence>MTEQPWTVTVLSLFPQMFPGPLDFSLSGRAKANGRWRLVSRNLRDAALDKHHTVDDTPFGGGAGMVMRPDVVARAVDEALGQGAKRPLIYMSPRGRRFDQAMARELVAGPGMTILCGRFEGVDERVLEARNFLEISIGDFVLSGGETAALCMIDACVRLIPDVMGAAESLVEESFSDGLLEYPHYTRPQEWEGRRVPDILLSGHHGRVKEWRRQKSLEITAAKRPDLLTTAAGRDPWRSALAASVESPACSPERADGHPPEE</sequence>
<keyword evidence="7 15" id="KW-0963">Cytoplasm</keyword>
<feature type="domain" description="tRNA methyltransferase TRMD/TRM10-type" evidence="19">
    <location>
        <begin position="8"/>
        <end position="229"/>
    </location>
</feature>
<comment type="similarity">
    <text evidence="3 15 17">Belongs to the RNA methyltransferase TrmD family.</text>
</comment>
<proteinExistence type="inferred from homology"/>
<evidence type="ECO:0000256" key="8">
    <source>
        <dbReference type="ARBA" id="ARBA00022603"/>
    </source>
</evidence>
<dbReference type="InterPro" id="IPR023148">
    <property type="entry name" value="tRNA_m1G_MeTrfase_C_sf"/>
</dbReference>
<evidence type="ECO:0000256" key="18">
    <source>
        <dbReference type="SAM" id="MobiDB-lite"/>
    </source>
</evidence>
<dbReference type="CDD" id="cd18080">
    <property type="entry name" value="TrmD-like"/>
    <property type="match status" value="1"/>
</dbReference>
<dbReference type="AlphaFoldDB" id="A0A212QP05"/>
<dbReference type="EMBL" id="FYEH01000002">
    <property type="protein sequence ID" value="SNB60986.1"/>
    <property type="molecule type" value="Genomic_DNA"/>
</dbReference>
<dbReference type="InterPro" id="IPR016009">
    <property type="entry name" value="tRNA_MeTrfase_TRMD/TRM10"/>
</dbReference>
<comment type="subunit">
    <text evidence="4 15 17">Homodimer.</text>
</comment>
<dbReference type="RefSeq" id="WP_088559976.1">
    <property type="nucleotide sequence ID" value="NZ_FYEH01000002.1"/>
</dbReference>
<evidence type="ECO:0000256" key="12">
    <source>
        <dbReference type="ARBA" id="ARBA00029736"/>
    </source>
</evidence>
<evidence type="ECO:0000256" key="9">
    <source>
        <dbReference type="ARBA" id="ARBA00022679"/>
    </source>
</evidence>
<dbReference type="PANTHER" id="PTHR46417:SF1">
    <property type="entry name" value="TRNA (GUANINE-N(1)-)-METHYLTRANSFERASE"/>
    <property type="match status" value="1"/>
</dbReference>
<evidence type="ECO:0000256" key="5">
    <source>
        <dbReference type="ARBA" id="ARBA00012807"/>
    </source>
</evidence>
<dbReference type="NCBIfam" id="TIGR00088">
    <property type="entry name" value="trmD"/>
    <property type="match status" value="1"/>
</dbReference>
<evidence type="ECO:0000256" key="13">
    <source>
        <dbReference type="ARBA" id="ARBA00033392"/>
    </source>
</evidence>
<evidence type="ECO:0000256" key="14">
    <source>
        <dbReference type="ARBA" id="ARBA00047783"/>
    </source>
</evidence>
<evidence type="ECO:0000256" key="17">
    <source>
        <dbReference type="RuleBase" id="RU003464"/>
    </source>
</evidence>
<dbReference type="Proteomes" id="UP000197065">
    <property type="component" value="Unassembled WGS sequence"/>
</dbReference>
<dbReference type="PIRSF" id="PIRSF000386">
    <property type="entry name" value="tRNA_mtase"/>
    <property type="match status" value="1"/>
</dbReference>
<dbReference type="Gene3D" id="1.10.1270.20">
    <property type="entry name" value="tRNA(m1g37)methyltransferase, domain 2"/>
    <property type="match status" value="1"/>
</dbReference>
<dbReference type="InterPro" id="IPR029028">
    <property type="entry name" value="Alpha/beta_knot_MTases"/>
</dbReference>
<keyword evidence="9 15" id="KW-0808">Transferase</keyword>
<feature type="region of interest" description="Disordered" evidence="18">
    <location>
        <begin position="242"/>
        <end position="262"/>
    </location>
</feature>
<dbReference type="GO" id="GO:0052906">
    <property type="term" value="F:tRNA (guanine(37)-N1)-methyltransferase activity"/>
    <property type="evidence" value="ECO:0007669"/>
    <property type="project" value="UniProtKB-UniRule"/>
</dbReference>
<feature type="binding site" evidence="15 16">
    <location>
        <begin position="137"/>
        <end position="142"/>
    </location>
    <ligand>
        <name>S-adenosyl-L-methionine</name>
        <dbReference type="ChEBI" id="CHEBI:59789"/>
    </ligand>
</feature>
<evidence type="ECO:0000256" key="16">
    <source>
        <dbReference type="PIRSR" id="PIRSR000386-1"/>
    </source>
</evidence>
<dbReference type="Pfam" id="PF01746">
    <property type="entry name" value="tRNA_m1G_MT"/>
    <property type="match status" value="1"/>
</dbReference>
<dbReference type="OrthoDB" id="9807416at2"/>
<evidence type="ECO:0000256" key="4">
    <source>
        <dbReference type="ARBA" id="ARBA00011738"/>
    </source>
</evidence>
<dbReference type="GO" id="GO:0005829">
    <property type="term" value="C:cytosol"/>
    <property type="evidence" value="ECO:0007669"/>
    <property type="project" value="TreeGrafter"/>
</dbReference>
<dbReference type="FunFam" id="1.10.1270.20:FF:000001">
    <property type="entry name" value="tRNA (guanine-N(1)-)-methyltransferase"/>
    <property type="match status" value="1"/>
</dbReference>
<evidence type="ECO:0000313" key="20">
    <source>
        <dbReference type="EMBL" id="SNB60986.1"/>
    </source>
</evidence>
<comment type="function">
    <text evidence="1 15 17">Specifically methylates guanosine-37 in various tRNAs.</text>
</comment>
<dbReference type="NCBIfam" id="NF000648">
    <property type="entry name" value="PRK00026.1"/>
    <property type="match status" value="1"/>
</dbReference>
<accession>A0A212QP05</accession>
<protein>
    <recommendedName>
        <fullName evidence="6 15">tRNA (guanine-N(1)-)-methyltransferase</fullName>
        <ecNumber evidence="5 15">2.1.1.228</ecNumber>
    </recommendedName>
    <alternativeName>
        <fullName evidence="12 15">M1G-methyltransferase</fullName>
    </alternativeName>
    <alternativeName>
        <fullName evidence="13 15">tRNA [GM37] methyltransferase</fullName>
    </alternativeName>
</protein>
<feature type="compositionally biased region" description="Basic and acidic residues" evidence="18">
    <location>
        <begin position="253"/>
        <end position="262"/>
    </location>
</feature>
<dbReference type="FunFam" id="3.40.1280.10:FF:000001">
    <property type="entry name" value="tRNA (guanine-N(1)-)-methyltransferase"/>
    <property type="match status" value="1"/>
</dbReference>
<reference evidence="20 21" key="1">
    <citation type="submission" date="2017-06" db="EMBL/GenBank/DDBJ databases">
        <authorList>
            <person name="Kim H.J."/>
            <person name="Triplett B.A."/>
        </authorList>
    </citation>
    <scope>NUCLEOTIDE SEQUENCE [LARGE SCALE GENOMIC DNA]</scope>
    <source>
        <strain evidence="20 21">B29T1</strain>
    </source>
</reference>
<evidence type="ECO:0000256" key="6">
    <source>
        <dbReference type="ARBA" id="ARBA00014679"/>
    </source>
</evidence>
<dbReference type="GO" id="GO:0002939">
    <property type="term" value="P:tRNA N1-guanine methylation"/>
    <property type="evidence" value="ECO:0007669"/>
    <property type="project" value="TreeGrafter"/>
</dbReference>
<evidence type="ECO:0000256" key="7">
    <source>
        <dbReference type="ARBA" id="ARBA00022490"/>
    </source>
</evidence>
<evidence type="ECO:0000256" key="11">
    <source>
        <dbReference type="ARBA" id="ARBA00022694"/>
    </source>
</evidence>
<dbReference type="EC" id="2.1.1.228" evidence="5 15"/>
<evidence type="ECO:0000313" key="21">
    <source>
        <dbReference type="Proteomes" id="UP000197065"/>
    </source>
</evidence>
<dbReference type="PANTHER" id="PTHR46417">
    <property type="entry name" value="TRNA (GUANINE-N(1)-)-METHYLTRANSFERASE"/>
    <property type="match status" value="1"/>
</dbReference>
<dbReference type="Gene3D" id="3.40.1280.10">
    <property type="match status" value="1"/>
</dbReference>
<evidence type="ECO:0000256" key="15">
    <source>
        <dbReference type="HAMAP-Rule" id="MF_00605"/>
    </source>
</evidence>